<dbReference type="GO" id="GO:0051607">
    <property type="term" value="P:defense response to virus"/>
    <property type="evidence" value="ECO:0007669"/>
    <property type="project" value="UniProtKB-ARBA"/>
</dbReference>
<dbReference type="Pfam" id="PF00931">
    <property type="entry name" value="NB-ARC"/>
    <property type="match status" value="1"/>
</dbReference>
<evidence type="ECO:0000256" key="1">
    <source>
        <dbReference type="ARBA" id="ARBA00008894"/>
    </source>
</evidence>
<name>A0ABD3ARK6_9GENT</name>
<evidence type="ECO:0008006" key="12">
    <source>
        <dbReference type="Google" id="ProtNLM"/>
    </source>
</evidence>
<sequence>MDIEPLLIRRSSSSNMEPFSYPSRNNDEKRKMQMDLIVHTFVVRLSSLHVFNIKVKLNLENEIDKLQSYVKSMKHEGVSESEDVLQMLKDALYDGDNILDECQIYSLRSQLSATTTAGKHKNPLLKVGEFFSRINRVAFWFRMKYKLNMLIKRINKISPYSSAMFPPFDIDVNPLKNTYAQCGSGVVLFDHAYTDSEVLFDHAYTDSEVLFDHAYTDSEVVSCAALPQFGTYVNSYWDREITYSCTFVRDGEVVGREVDKDRVVKGLINEPESGERISCLPIVGVGGIGKTTLARMVYNDDRIIKHFQLRMWVGLSREFNLNNIIERIIESASTRNGNYLTAGGSNEEMAELQNVLRGILHEKKYLLILDNVWSEDVRKWNELRCLLDVGASGSKIVVTTRIEEVAAMMGTIPVHYVKGLSNEDCLSLFLSKAVWQGESGVYADLLSIASEIVQKCEGVPLIALILGGSLHLKTDEHTWERVRDHTLWNSSQQNDIILPAFRVSYEQLPSHLKVCLAYCSMFLKDNGIEIDKLIQLWMAEGLIHSSAEGQEPEVIGIKYFDELWKRSFFLDIEENRPLINSVCRMHDLVHDLALSVAETDIFVISSHTQTISSEVRHVAFADYNQLGKEFPKSLIDHHMLRTIYFQADGLGLTSSSFVETCISRFSHLWVLDLSGSSFEVLPSSIGELKHLRYFDLSGNSNIIFLPDSLCSLQSLQTLRLAHCTNLNGLPKDIGKLISLRQLHVTIKQQSFPVEIGHLSSLNSLSISCCQNLVSLSEGLQYLTDLRTLAIVGCPKLSFLPSRMKSLTALENLLIIDCEEMSLFEWQDIEGLKILRSLVIGGLDELEAKDIQSLESLRSLVIAGLPQLVELPHWLRGASNTLQYLQIARCQSLMAMPKFLEDFTTLEKIEIIECLKLSSLPDGIFSLAELKMLKIDDCPGLKIFESKSRASNIQVKEIYVDGILIQ</sequence>
<evidence type="ECO:0000259" key="7">
    <source>
        <dbReference type="Pfam" id="PF00931"/>
    </source>
</evidence>
<evidence type="ECO:0000256" key="6">
    <source>
        <dbReference type="ARBA" id="ARBA00022840"/>
    </source>
</evidence>
<dbReference type="Gene3D" id="3.40.50.300">
    <property type="entry name" value="P-loop containing nucleotide triphosphate hydrolases"/>
    <property type="match status" value="1"/>
</dbReference>
<feature type="domain" description="NB-ARC" evidence="7">
    <location>
        <begin position="257"/>
        <end position="436"/>
    </location>
</feature>
<keyword evidence="6" id="KW-0067">ATP-binding</keyword>
<dbReference type="InterPro" id="IPR002182">
    <property type="entry name" value="NB-ARC"/>
</dbReference>
<evidence type="ECO:0000259" key="9">
    <source>
        <dbReference type="Pfam" id="PF23598"/>
    </source>
</evidence>
<feature type="domain" description="Disease resistance protein winged helix" evidence="8">
    <location>
        <begin position="521"/>
        <end position="593"/>
    </location>
</feature>
<comment type="caution">
    <text evidence="10">The sequence shown here is derived from an EMBL/GenBank/DDBJ whole genome shotgun (WGS) entry which is preliminary data.</text>
</comment>
<dbReference type="Pfam" id="PF23598">
    <property type="entry name" value="LRR_14"/>
    <property type="match status" value="1"/>
</dbReference>
<dbReference type="InterPro" id="IPR032675">
    <property type="entry name" value="LRR_dom_sf"/>
</dbReference>
<keyword evidence="4" id="KW-0547">Nucleotide-binding</keyword>
<dbReference type="FunFam" id="3.40.50.300:FF:001091">
    <property type="entry name" value="Probable disease resistance protein At1g61300"/>
    <property type="match status" value="1"/>
</dbReference>
<dbReference type="SUPFAM" id="SSF52058">
    <property type="entry name" value="L domain-like"/>
    <property type="match status" value="1"/>
</dbReference>
<dbReference type="InterPro" id="IPR036388">
    <property type="entry name" value="WH-like_DNA-bd_sf"/>
</dbReference>
<dbReference type="InterPro" id="IPR027417">
    <property type="entry name" value="P-loop_NTPase"/>
</dbReference>
<gene>
    <name evidence="10" type="ORF">ACH5RR_007305</name>
</gene>
<evidence type="ECO:0000256" key="5">
    <source>
        <dbReference type="ARBA" id="ARBA00022821"/>
    </source>
</evidence>
<dbReference type="Proteomes" id="UP001630127">
    <property type="component" value="Unassembled WGS sequence"/>
</dbReference>
<proteinExistence type="inferred from homology"/>
<evidence type="ECO:0000259" key="8">
    <source>
        <dbReference type="Pfam" id="PF23559"/>
    </source>
</evidence>
<dbReference type="EMBL" id="JBJUIK010000003">
    <property type="protein sequence ID" value="KAL3533784.1"/>
    <property type="molecule type" value="Genomic_DNA"/>
</dbReference>
<accession>A0ABD3ARK6</accession>
<dbReference type="InterPro" id="IPR055414">
    <property type="entry name" value="LRR_R13L4/SHOC2-like"/>
</dbReference>
<dbReference type="Gene3D" id="3.80.10.10">
    <property type="entry name" value="Ribonuclease Inhibitor"/>
    <property type="match status" value="2"/>
</dbReference>
<dbReference type="GO" id="GO:0005524">
    <property type="term" value="F:ATP binding"/>
    <property type="evidence" value="ECO:0007669"/>
    <property type="project" value="UniProtKB-KW"/>
</dbReference>
<evidence type="ECO:0000256" key="3">
    <source>
        <dbReference type="ARBA" id="ARBA00022737"/>
    </source>
</evidence>
<keyword evidence="3" id="KW-0677">Repeat</keyword>
<dbReference type="Gene3D" id="1.10.10.10">
    <property type="entry name" value="Winged helix-like DNA-binding domain superfamily/Winged helix DNA-binding domain"/>
    <property type="match status" value="1"/>
</dbReference>
<evidence type="ECO:0000256" key="4">
    <source>
        <dbReference type="ARBA" id="ARBA00022741"/>
    </source>
</evidence>
<protein>
    <recommendedName>
        <fullName evidence="12">NB-ARC domain-containing protein</fullName>
    </recommendedName>
</protein>
<evidence type="ECO:0000313" key="10">
    <source>
        <dbReference type="EMBL" id="KAL3533784.1"/>
    </source>
</evidence>
<dbReference type="PANTHER" id="PTHR36766">
    <property type="entry name" value="PLANT BROAD-SPECTRUM MILDEW RESISTANCE PROTEIN RPW8"/>
    <property type="match status" value="1"/>
</dbReference>
<dbReference type="InterPro" id="IPR058922">
    <property type="entry name" value="WHD_DRP"/>
</dbReference>
<dbReference type="AlphaFoldDB" id="A0ABD3ARK6"/>
<organism evidence="10 11">
    <name type="scientific">Cinchona calisaya</name>
    <dbReference type="NCBI Taxonomy" id="153742"/>
    <lineage>
        <taxon>Eukaryota</taxon>
        <taxon>Viridiplantae</taxon>
        <taxon>Streptophyta</taxon>
        <taxon>Embryophyta</taxon>
        <taxon>Tracheophyta</taxon>
        <taxon>Spermatophyta</taxon>
        <taxon>Magnoliopsida</taxon>
        <taxon>eudicotyledons</taxon>
        <taxon>Gunneridae</taxon>
        <taxon>Pentapetalae</taxon>
        <taxon>asterids</taxon>
        <taxon>lamiids</taxon>
        <taxon>Gentianales</taxon>
        <taxon>Rubiaceae</taxon>
        <taxon>Cinchonoideae</taxon>
        <taxon>Cinchoneae</taxon>
        <taxon>Cinchona</taxon>
    </lineage>
</organism>
<dbReference type="PANTHER" id="PTHR36766:SF61">
    <property type="entry name" value="NB-ARC DOMAIN DISEASE RESISTANCE PROTEIN"/>
    <property type="match status" value="1"/>
</dbReference>
<dbReference type="FunFam" id="1.10.10.10:FF:000322">
    <property type="entry name" value="Probable disease resistance protein At1g63360"/>
    <property type="match status" value="1"/>
</dbReference>
<dbReference type="PRINTS" id="PR00364">
    <property type="entry name" value="DISEASERSIST"/>
</dbReference>
<dbReference type="SUPFAM" id="SSF52540">
    <property type="entry name" value="P-loop containing nucleoside triphosphate hydrolases"/>
    <property type="match status" value="1"/>
</dbReference>
<dbReference type="Pfam" id="PF23559">
    <property type="entry name" value="WHD_DRP"/>
    <property type="match status" value="1"/>
</dbReference>
<evidence type="ECO:0000256" key="2">
    <source>
        <dbReference type="ARBA" id="ARBA00022614"/>
    </source>
</evidence>
<keyword evidence="5" id="KW-0611">Plant defense</keyword>
<keyword evidence="11" id="KW-1185">Reference proteome</keyword>
<comment type="similarity">
    <text evidence="1">Belongs to the disease resistance NB-LRR family.</text>
</comment>
<feature type="domain" description="Disease resistance R13L4/SHOC-2-like LRR" evidence="9">
    <location>
        <begin position="661"/>
        <end position="886"/>
    </location>
</feature>
<evidence type="ECO:0000313" key="11">
    <source>
        <dbReference type="Proteomes" id="UP001630127"/>
    </source>
</evidence>
<reference evidence="10 11" key="1">
    <citation type="submission" date="2024-11" db="EMBL/GenBank/DDBJ databases">
        <title>A near-complete genome assembly of Cinchona calisaya.</title>
        <authorList>
            <person name="Lian D.C."/>
            <person name="Zhao X.W."/>
            <person name="Wei L."/>
        </authorList>
    </citation>
    <scope>NUCLEOTIDE SEQUENCE [LARGE SCALE GENOMIC DNA]</scope>
    <source>
        <tissue evidence="10">Nenye</tissue>
    </source>
</reference>
<keyword evidence="2" id="KW-0433">Leucine-rich repeat</keyword>